<dbReference type="SUPFAM" id="SSF102829">
    <property type="entry name" value="Cell division protein ZapA-like"/>
    <property type="match status" value="1"/>
</dbReference>
<dbReference type="GO" id="GO:0000917">
    <property type="term" value="P:division septum assembly"/>
    <property type="evidence" value="ECO:0007669"/>
    <property type="project" value="UniProtKB-KW"/>
</dbReference>
<protein>
    <recommendedName>
        <fullName evidence="2">Cell division protein ZapA</fullName>
    </recommendedName>
    <alternativeName>
        <fullName evidence="9">Z ring-associated protein ZapA</fullName>
    </alternativeName>
</protein>
<dbReference type="InterPro" id="IPR036192">
    <property type="entry name" value="Cell_div_ZapA-like_sf"/>
</dbReference>
<evidence type="ECO:0000256" key="2">
    <source>
        <dbReference type="ARBA" id="ARBA00015195"/>
    </source>
</evidence>
<keyword evidence="3" id="KW-0963">Cytoplasm</keyword>
<evidence type="ECO:0000256" key="9">
    <source>
        <dbReference type="ARBA" id="ARBA00033158"/>
    </source>
</evidence>
<evidence type="ECO:0000256" key="7">
    <source>
        <dbReference type="ARBA" id="ARBA00024910"/>
    </source>
</evidence>
<feature type="coiled-coil region" evidence="10">
    <location>
        <begin position="67"/>
        <end position="129"/>
    </location>
</feature>
<dbReference type="EMBL" id="DVIQ01000019">
    <property type="protein sequence ID" value="HIS30555.1"/>
    <property type="molecule type" value="Genomic_DNA"/>
</dbReference>
<dbReference type="GO" id="GO:0005829">
    <property type="term" value="C:cytosol"/>
    <property type="evidence" value="ECO:0007669"/>
    <property type="project" value="TreeGrafter"/>
</dbReference>
<evidence type="ECO:0000256" key="10">
    <source>
        <dbReference type="SAM" id="Coils"/>
    </source>
</evidence>
<sequence length="138" mass="16075">MSSKNKTEVLIAGKIFTLSGYESEEYLQKVATYINNKVAEFKKLDGYNRQSKDNKSMLLELNIADDYFKAKTQVEMLEEELSEKDKELYDLKHELIGVQIKLETAEKAMQDMQKESTEYQKKIVRLETELGNHGNNRK</sequence>
<dbReference type="GO" id="GO:0043093">
    <property type="term" value="P:FtsZ-dependent cytokinesis"/>
    <property type="evidence" value="ECO:0007669"/>
    <property type="project" value="TreeGrafter"/>
</dbReference>
<dbReference type="PANTHER" id="PTHR34981">
    <property type="entry name" value="CELL DIVISION PROTEIN ZAPA"/>
    <property type="match status" value="1"/>
</dbReference>
<dbReference type="GO" id="GO:0000921">
    <property type="term" value="P:septin ring assembly"/>
    <property type="evidence" value="ECO:0007669"/>
    <property type="project" value="TreeGrafter"/>
</dbReference>
<dbReference type="AlphaFoldDB" id="A0A9D1ERC3"/>
<dbReference type="InterPro" id="IPR007838">
    <property type="entry name" value="Cell_div_ZapA-like"/>
</dbReference>
<keyword evidence="4 11" id="KW-0132">Cell division</keyword>
<reference evidence="11" key="2">
    <citation type="journal article" date="2021" name="PeerJ">
        <title>Extensive microbial diversity within the chicken gut microbiome revealed by metagenomics and culture.</title>
        <authorList>
            <person name="Gilroy R."/>
            <person name="Ravi A."/>
            <person name="Getino M."/>
            <person name="Pursley I."/>
            <person name="Horton D.L."/>
            <person name="Alikhan N.F."/>
            <person name="Baker D."/>
            <person name="Gharbi K."/>
            <person name="Hall N."/>
            <person name="Watson M."/>
            <person name="Adriaenssens E.M."/>
            <person name="Foster-Nyarko E."/>
            <person name="Jarju S."/>
            <person name="Secka A."/>
            <person name="Antonio M."/>
            <person name="Oren A."/>
            <person name="Chaudhuri R.R."/>
            <person name="La Ragione R."/>
            <person name="Hildebrand F."/>
            <person name="Pallen M.J."/>
        </authorList>
    </citation>
    <scope>NUCLEOTIDE SEQUENCE</scope>
    <source>
        <strain evidence="11">CHK190-19873</strain>
    </source>
</reference>
<accession>A0A9D1ERC3</accession>
<evidence type="ECO:0000313" key="12">
    <source>
        <dbReference type="Proteomes" id="UP000823935"/>
    </source>
</evidence>
<dbReference type="InterPro" id="IPR053712">
    <property type="entry name" value="Bac_CellDiv_Activator"/>
</dbReference>
<dbReference type="Pfam" id="PF05164">
    <property type="entry name" value="ZapA"/>
    <property type="match status" value="1"/>
</dbReference>
<evidence type="ECO:0000256" key="3">
    <source>
        <dbReference type="ARBA" id="ARBA00022490"/>
    </source>
</evidence>
<gene>
    <name evidence="11" type="ORF">IAB44_03255</name>
</gene>
<evidence type="ECO:0000256" key="6">
    <source>
        <dbReference type="ARBA" id="ARBA00023306"/>
    </source>
</evidence>
<dbReference type="Proteomes" id="UP000823935">
    <property type="component" value="Unassembled WGS sequence"/>
</dbReference>
<comment type="caution">
    <text evidence="11">The sequence shown here is derived from an EMBL/GenBank/DDBJ whole genome shotgun (WGS) entry which is preliminary data.</text>
</comment>
<evidence type="ECO:0000256" key="4">
    <source>
        <dbReference type="ARBA" id="ARBA00022618"/>
    </source>
</evidence>
<dbReference type="GO" id="GO:0030428">
    <property type="term" value="C:cell septum"/>
    <property type="evidence" value="ECO:0007669"/>
    <property type="project" value="TreeGrafter"/>
</dbReference>
<evidence type="ECO:0000256" key="1">
    <source>
        <dbReference type="ARBA" id="ARBA00004496"/>
    </source>
</evidence>
<comment type="subcellular location">
    <subcellularLocation>
        <location evidence="1">Cytoplasm</location>
    </subcellularLocation>
</comment>
<evidence type="ECO:0000256" key="8">
    <source>
        <dbReference type="ARBA" id="ARBA00026068"/>
    </source>
</evidence>
<name>A0A9D1ERC3_9FIRM</name>
<dbReference type="PANTHER" id="PTHR34981:SF1">
    <property type="entry name" value="CELL DIVISION PROTEIN ZAPA"/>
    <property type="match status" value="1"/>
</dbReference>
<keyword evidence="10" id="KW-0175">Coiled coil</keyword>
<dbReference type="GO" id="GO:0032153">
    <property type="term" value="C:cell division site"/>
    <property type="evidence" value="ECO:0007669"/>
    <property type="project" value="TreeGrafter"/>
</dbReference>
<dbReference type="Gene3D" id="6.10.250.790">
    <property type="match status" value="1"/>
</dbReference>
<keyword evidence="6" id="KW-0131">Cell cycle</keyword>
<organism evidence="11 12">
    <name type="scientific">Candidatus Limivivens intestinipullorum</name>
    <dbReference type="NCBI Taxonomy" id="2840858"/>
    <lineage>
        <taxon>Bacteria</taxon>
        <taxon>Bacillati</taxon>
        <taxon>Bacillota</taxon>
        <taxon>Clostridia</taxon>
        <taxon>Lachnospirales</taxon>
        <taxon>Lachnospiraceae</taxon>
        <taxon>Lachnospiraceae incertae sedis</taxon>
        <taxon>Candidatus Limivivens</taxon>
    </lineage>
</organism>
<evidence type="ECO:0000313" key="11">
    <source>
        <dbReference type="EMBL" id="HIS30555.1"/>
    </source>
</evidence>
<keyword evidence="5" id="KW-0717">Septation</keyword>
<evidence type="ECO:0000256" key="5">
    <source>
        <dbReference type="ARBA" id="ARBA00023210"/>
    </source>
</evidence>
<reference evidence="11" key="1">
    <citation type="submission" date="2020-10" db="EMBL/GenBank/DDBJ databases">
        <authorList>
            <person name="Gilroy R."/>
        </authorList>
    </citation>
    <scope>NUCLEOTIDE SEQUENCE</scope>
    <source>
        <strain evidence="11">CHK190-19873</strain>
    </source>
</reference>
<comment type="function">
    <text evidence="7">Activator of cell division through the inhibition of FtsZ GTPase activity, therefore promoting FtsZ assembly into bundles of protofilaments necessary for the formation of the division Z ring. It is recruited early at mid-cell but it is not essential for cell division.</text>
</comment>
<comment type="subunit">
    <text evidence="8">Homodimer. Interacts with FtsZ.</text>
</comment>
<proteinExistence type="predicted"/>